<reference evidence="2 3" key="1">
    <citation type="journal article" date="2024" name="Commun. Biol.">
        <title>Comparative genomic analysis of thermophilic fungi reveals convergent evolutionary adaptations and gene losses.</title>
        <authorList>
            <person name="Steindorff A.S."/>
            <person name="Aguilar-Pontes M.V."/>
            <person name="Robinson A.J."/>
            <person name="Andreopoulos B."/>
            <person name="LaButti K."/>
            <person name="Kuo A."/>
            <person name="Mondo S."/>
            <person name="Riley R."/>
            <person name="Otillar R."/>
            <person name="Haridas S."/>
            <person name="Lipzen A."/>
            <person name="Grimwood J."/>
            <person name="Schmutz J."/>
            <person name="Clum A."/>
            <person name="Reid I.D."/>
            <person name="Moisan M.C."/>
            <person name="Butler G."/>
            <person name="Nguyen T.T.M."/>
            <person name="Dewar K."/>
            <person name="Conant G."/>
            <person name="Drula E."/>
            <person name="Henrissat B."/>
            <person name="Hansel C."/>
            <person name="Singer S."/>
            <person name="Hutchinson M.I."/>
            <person name="de Vries R.P."/>
            <person name="Natvig D.O."/>
            <person name="Powell A.J."/>
            <person name="Tsang A."/>
            <person name="Grigoriev I.V."/>
        </authorList>
    </citation>
    <scope>NUCLEOTIDE SEQUENCE [LARGE SCALE GENOMIC DNA]</scope>
    <source>
        <strain evidence="2 3">ATCC 24622</strain>
    </source>
</reference>
<sequence length="73" mass="7622">MGGFPSPRVAGHCPSPLGGPAAGRRGKVTPVLVKKGMNSTGGRKGETNALNDSISPHLLAPHLYRVNLRKPLK</sequence>
<keyword evidence="3" id="KW-1185">Reference proteome</keyword>
<evidence type="ECO:0000313" key="2">
    <source>
        <dbReference type="EMBL" id="KAL1864758.1"/>
    </source>
</evidence>
<gene>
    <name evidence="2" type="ORF">VTK73DRAFT_5673</name>
</gene>
<accession>A0ABR3WMM1</accession>
<protein>
    <submittedName>
        <fullName evidence="2">Uncharacterized protein</fullName>
    </submittedName>
</protein>
<feature type="region of interest" description="Disordered" evidence="1">
    <location>
        <begin position="1"/>
        <end position="27"/>
    </location>
</feature>
<evidence type="ECO:0000313" key="3">
    <source>
        <dbReference type="Proteomes" id="UP001586593"/>
    </source>
</evidence>
<comment type="caution">
    <text evidence="2">The sequence shown here is derived from an EMBL/GenBank/DDBJ whole genome shotgun (WGS) entry which is preliminary data.</text>
</comment>
<name>A0ABR3WMM1_9PEZI</name>
<evidence type="ECO:0000256" key="1">
    <source>
        <dbReference type="SAM" id="MobiDB-lite"/>
    </source>
</evidence>
<organism evidence="2 3">
    <name type="scientific">Phialemonium thermophilum</name>
    <dbReference type="NCBI Taxonomy" id="223376"/>
    <lineage>
        <taxon>Eukaryota</taxon>
        <taxon>Fungi</taxon>
        <taxon>Dikarya</taxon>
        <taxon>Ascomycota</taxon>
        <taxon>Pezizomycotina</taxon>
        <taxon>Sordariomycetes</taxon>
        <taxon>Sordariomycetidae</taxon>
        <taxon>Cephalothecales</taxon>
        <taxon>Cephalothecaceae</taxon>
        <taxon>Phialemonium</taxon>
    </lineage>
</organism>
<dbReference type="Proteomes" id="UP001586593">
    <property type="component" value="Unassembled WGS sequence"/>
</dbReference>
<proteinExistence type="predicted"/>
<dbReference type="EMBL" id="JAZHXJ010000317">
    <property type="protein sequence ID" value="KAL1864758.1"/>
    <property type="molecule type" value="Genomic_DNA"/>
</dbReference>